<reference evidence="6 7" key="1">
    <citation type="journal article" date="2015" name="Stand. Genomic Sci.">
        <title>Genomic Encyclopedia of Bacterial and Archaeal Type Strains, Phase III: the genomes of soil and plant-associated and newly described type strains.</title>
        <authorList>
            <person name="Whitman W.B."/>
            <person name="Woyke T."/>
            <person name="Klenk H.P."/>
            <person name="Zhou Y."/>
            <person name="Lilburn T.G."/>
            <person name="Beck B.J."/>
            <person name="De Vos P."/>
            <person name="Vandamme P."/>
            <person name="Eisen J.A."/>
            <person name="Garrity G."/>
            <person name="Hugenholtz P."/>
            <person name="Kyrpides N.C."/>
        </authorList>
    </citation>
    <scope>NUCLEOTIDE SEQUENCE [LARGE SCALE GENOMIC DNA]</scope>
    <source>
        <strain evidence="6 7">VKM Ac-2541</strain>
    </source>
</reference>
<dbReference type="PANTHER" id="PTHR46323">
    <property type="entry name" value="BETA-GALACTOSIDASE"/>
    <property type="match status" value="1"/>
</dbReference>
<feature type="domain" description="Beta galactosidase small chain/" evidence="5">
    <location>
        <begin position="5"/>
        <end position="120"/>
    </location>
</feature>
<dbReference type="PANTHER" id="PTHR46323:SF2">
    <property type="entry name" value="BETA-GALACTOSIDASE"/>
    <property type="match status" value="1"/>
</dbReference>
<organism evidence="6 7">
    <name type="scientific">Kribbella antiqua</name>
    <dbReference type="NCBI Taxonomy" id="2512217"/>
    <lineage>
        <taxon>Bacteria</taxon>
        <taxon>Bacillati</taxon>
        <taxon>Actinomycetota</taxon>
        <taxon>Actinomycetes</taxon>
        <taxon>Propionibacteriales</taxon>
        <taxon>Kribbellaceae</taxon>
        <taxon>Kribbella</taxon>
    </lineage>
</organism>
<proteinExistence type="predicted"/>
<keyword evidence="4" id="KW-0326">Glycosidase</keyword>
<evidence type="ECO:0000256" key="3">
    <source>
        <dbReference type="ARBA" id="ARBA00022801"/>
    </source>
</evidence>
<evidence type="ECO:0000256" key="2">
    <source>
        <dbReference type="ARBA" id="ARBA00012756"/>
    </source>
</evidence>
<dbReference type="GO" id="GO:0030246">
    <property type="term" value="F:carbohydrate binding"/>
    <property type="evidence" value="ECO:0007669"/>
    <property type="project" value="InterPro"/>
</dbReference>
<dbReference type="EMBL" id="SLWR01000010">
    <property type="protein sequence ID" value="TCO44560.1"/>
    <property type="molecule type" value="Genomic_DNA"/>
</dbReference>
<evidence type="ECO:0000256" key="1">
    <source>
        <dbReference type="ARBA" id="ARBA00001412"/>
    </source>
</evidence>
<dbReference type="Gene3D" id="2.70.98.10">
    <property type="match status" value="1"/>
</dbReference>
<protein>
    <recommendedName>
        <fullName evidence="2">beta-galactosidase</fullName>
        <ecNumber evidence="2">3.2.1.23</ecNumber>
    </recommendedName>
</protein>
<dbReference type="RefSeq" id="WP_158291033.1">
    <property type="nucleotide sequence ID" value="NZ_SLWR01000010.1"/>
</dbReference>
<evidence type="ECO:0000259" key="5">
    <source>
        <dbReference type="SMART" id="SM01038"/>
    </source>
</evidence>
<evidence type="ECO:0000313" key="6">
    <source>
        <dbReference type="EMBL" id="TCO44560.1"/>
    </source>
</evidence>
<dbReference type="GO" id="GO:0004565">
    <property type="term" value="F:beta-galactosidase activity"/>
    <property type="evidence" value="ECO:0007669"/>
    <property type="project" value="UniProtKB-EC"/>
</dbReference>
<comment type="caution">
    <text evidence="6">The sequence shown here is derived from an EMBL/GenBank/DDBJ whole genome shotgun (WGS) entry which is preliminary data.</text>
</comment>
<gene>
    <name evidence="6" type="ORF">EV646_110274</name>
</gene>
<evidence type="ECO:0000256" key="4">
    <source>
        <dbReference type="ARBA" id="ARBA00023295"/>
    </source>
</evidence>
<dbReference type="GO" id="GO:0005990">
    <property type="term" value="P:lactose catabolic process"/>
    <property type="evidence" value="ECO:0007669"/>
    <property type="project" value="TreeGrafter"/>
</dbReference>
<evidence type="ECO:0000313" key="7">
    <source>
        <dbReference type="Proteomes" id="UP000295573"/>
    </source>
</evidence>
<dbReference type="GO" id="GO:0009341">
    <property type="term" value="C:beta-galactosidase complex"/>
    <property type="evidence" value="ECO:0007669"/>
    <property type="project" value="InterPro"/>
</dbReference>
<keyword evidence="7" id="KW-1185">Reference proteome</keyword>
<dbReference type="Proteomes" id="UP000295573">
    <property type="component" value="Unassembled WGS sequence"/>
</dbReference>
<dbReference type="InterPro" id="IPR004199">
    <property type="entry name" value="B-gal_small/dom_5"/>
</dbReference>
<dbReference type="InterPro" id="IPR050347">
    <property type="entry name" value="Bact_Beta-galactosidase"/>
</dbReference>
<dbReference type="AlphaFoldDB" id="A0A4V2S3I4"/>
<keyword evidence="3" id="KW-0378">Hydrolase</keyword>
<comment type="catalytic activity">
    <reaction evidence="1">
        <text>Hydrolysis of terminal non-reducing beta-D-galactose residues in beta-D-galactosides.</text>
        <dbReference type="EC" id="3.2.1.23"/>
    </reaction>
</comment>
<dbReference type="SUPFAM" id="SSF74650">
    <property type="entry name" value="Galactose mutarotase-like"/>
    <property type="match status" value="1"/>
</dbReference>
<name>A0A4V2S3I4_9ACTN</name>
<dbReference type="EC" id="3.2.1.23" evidence="2"/>
<sequence length="120" mass="12826">MRYRTVSVDVAGDELVGVTKLGAAAIDAGVLTTYRWSSDGEIGLPAGFRQVTWFGLGPGQAYPDSRAAGRAGRYTSTIEDLQVPYLSPQENGTRSEVCWAELSRPAGNLTLTGDPHLALR</sequence>
<dbReference type="InterPro" id="IPR014718">
    <property type="entry name" value="GH-type_carb-bd"/>
</dbReference>
<accession>A0A4V2S3I4</accession>
<dbReference type="Pfam" id="PF02929">
    <property type="entry name" value="Bgal_small_N"/>
    <property type="match status" value="1"/>
</dbReference>
<dbReference type="OrthoDB" id="9762066at2"/>
<dbReference type="InterPro" id="IPR011013">
    <property type="entry name" value="Gal_mutarotase_sf_dom"/>
</dbReference>
<dbReference type="SMART" id="SM01038">
    <property type="entry name" value="Bgal_small_N"/>
    <property type="match status" value="1"/>
</dbReference>